<protein>
    <submittedName>
        <fullName evidence="1">Uncharacterized protein</fullName>
    </submittedName>
</protein>
<accession>W6UU41</accession>
<evidence type="ECO:0000313" key="2">
    <source>
        <dbReference type="Proteomes" id="UP000019149"/>
    </source>
</evidence>
<dbReference type="OrthoDB" id="10532232at2759"/>
<dbReference type="EMBL" id="APAU02000001">
    <property type="protein sequence ID" value="EUB64828.1"/>
    <property type="molecule type" value="Genomic_DNA"/>
</dbReference>
<dbReference type="Proteomes" id="UP000019149">
    <property type="component" value="Unassembled WGS sequence"/>
</dbReference>
<dbReference type="GeneID" id="36335812"/>
<dbReference type="KEGG" id="egl:EGR_00097"/>
<comment type="caution">
    <text evidence="1">The sequence shown here is derived from an EMBL/GenBank/DDBJ whole genome shotgun (WGS) entry which is preliminary data.</text>
</comment>
<sequence>MWSLDHLVTTVHHTIDAYKTTGYRRYLLTVLIQIFNLAYKFSRTTLSATMNCNEEPGRGKHENAQKIRMDEVAGLLPRWFKRFNCILELRGCVWVQLQRRERRRAALPLGRPILVH</sequence>
<dbReference type="CTD" id="36335812"/>
<name>W6UU41_ECHGR</name>
<proteinExistence type="predicted"/>
<dbReference type="AlphaFoldDB" id="W6UU41"/>
<organism evidence="1 2">
    <name type="scientific">Echinococcus granulosus</name>
    <name type="common">Hydatid tapeworm</name>
    <dbReference type="NCBI Taxonomy" id="6210"/>
    <lineage>
        <taxon>Eukaryota</taxon>
        <taxon>Metazoa</taxon>
        <taxon>Spiralia</taxon>
        <taxon>Lophotrochozoa</taxon>
        <taxon>Platyhelminthes</taxon>
        <taxon>Cestoda</taxon>
        <taxon>Eucestoda</taxon>
        <taxon>Cyclophyllidea</taxon>
        <taxon>Taeniidae</taxon>
        <taxon>Echinococcus</taxon>
        <taxon>Echinococcus granulosus group</taxon>
    </lineage>
</organism>
<dbReference type="RefSeq" id="XP_024356024.1">
    <property type="nucleotide sequence ID" value="XM_024489346.1"/>
</dbReference>
<keyword evidence="2" id="KW-1185">Reference proteome</keyword>
<evidence type="ECO:0000313" key="1">
    <source>
        <dbReference type="EMBL" id="EUB64828.1"/>
    </source>
</evidence>
<reference evidence="1 2" key="1">
    <citation type="journal article" date="2013" name="Nat. Genet.">
        <title>The genome of the hydatid tapeworm Echinococcus granulosus.</title>
        <authorList>
            <person name="Zheng H."/>
            <person name="Zhang W."/>
            <person name="Zhang L."/>
            <person name="Zhang Z."/>
            <person name="Li J."/>
            <person name="Lu G."/>
            <person name="Zhu Y."/>
            <person name="Wang Y."/>
            <person name="Huang Y."/>
            <person name="Liu J."/>
            <person name="Kang H."/>
            <person name="Chen J."/>
            <person name="Wang L."/>
            <person name="Chen A."/>
            <person name="Yu S."/>
            <person name="Gao Z."/>
            <person name="Jin L."/>
            <person name="Gu W."/>
            <person name="Wang Z."/>
            <person name="Zhao L."/>
            <person name="Shi B."/>
            <person name="Wen H."/>
            <person name="Lin R."/>
            <person name="Jones M.K."/>
            <person name="Brejova B."/>
            <person name="Vinar T."/>
            <person name="Zhao G."/>
            <person name="McManus D.P."/>
            <person name="Chen Z."/>
            <person name="Zhou Y."/>
            <person name="Wang S."/>
        </authorList>
    </citation>
    <scope>NUCLEOTIDE SEQUENCE [LARGE SCALE GENOMIC DNA]</scope>
</reference>
<gene>
    <name evidence="1" type="ORF">EGR_00097</name>
</gene>